<proteinExistence type="predicted"/>
<dbReference type="AlphaFoldDB" id="C7GDE9"/>
<dbReference type="EMBL" id="ABYJ02000152">
    <property type="protein sequence ID" value="EEV00117.1"/>
    <property type="molecule type" value="Genomic_DNA"/>
</dbReference>
<dbReference type="Proteomes" id="UP000004828">
    <property type="component" value="Unassembled WGS sequence"/>
</dbReference>
<name>C7GDE9_9FIRM</name>
<accession>C7GDE9</accession>
<comment type="caution">
    <text evidence="1">The sequence shown here is derived from an EMBL/GenBank/DDBJ whole genome shotgun (WGS) entry which is preliminary data.</text>
</comment>
<gene>
    <name evidence="1" type="ORF">ROSINTL182_07950</name>
</gene>
<dbReference type="HOGENOM" id="CLU_3204765_0_0_9"/>
<evidence type="ECO:0000313" key="1">
    <source>
        <dbReference type="EMBL" id="EEV00117.1"/>
    </source>
</evidence>
<organism evidence="1 2">
    <name type="scientific">Roseburia intestinalis L1-82</name>
    <dbReference type="NCBI Taxonomy" id="536231"/>
    <lineage>
        <taxon>Bacteria</taxon>
        <taxon>Bacillati</taxon>
        <taxon>Bacillota</taxon>
        <taxon>Clostridia</taxon>
        <taxon>Lachnospirales</taxon>
        <taxon>Lachnospiraceae</taxon>
        <taxon>Roseburia</taxon>
    </lineage>
</organism>
<reference evidence="1 2" key="1">
    <citation type="submission" date="2009-08" db="EMBL/GenBank/DDBJ databases">
        <authorList>
            <person name="Weinstock G."/>
            <person name="Sodergren E."/>
            <person name="Clifton S."/>
            <person name="Fulton L."/>
            <person name="Fulton B."/>
            <person name="Courtney L."/>
            <person name="Fronick C."/>
            <person name="Harrison M."/>
            <person name="Strong C."/>
            <person name="Farmer C."/>
            <person name="Delahaunty K."/>
            <person name="Markovic C."/>
            <person name="Hall O."/>
            <person name="Minx P."/>
            <person name="Tomlinson C."/>
            <person name="Mitreva M."/>
            <person name="Nelson J."/>
            <person name="Hou S."/>
            <person name="Wollam A."/>
            <person name="Pepin K.H."/>
            <person name="Johnson M."/>
            <person name="Bhonagiri V."/>
            <person name="Nash W.E."/>
            <person name="Warren W."/>
            <person name="Chinwalla A."/>
            <person name="Mardis E.R."/>
            <person name="Wilson R.K."/>
        </authorList>
    </citation>
    <scope>NUCLEOTIDE SEQUENCE [LARGE SCALE GENOMIC DNA]</scope>
    <source>
        <strain evidence="1 2">L1-82</strain>
    </source>
</reference>
<evidence type="ECO:0000313" key="2">
    <source>
        <dbReference type="Proteomes" id="UP000004828"/>
    </source>
</evidence>
<sequence length="45" mass="5367">MLRAFCQYSWQKESGWYRGIIRPWTNDSAFFVAETNPPQEIVSQK</sequence>
<protein>
    <submittedName>
        <fullName evidence="1">Uncharacterized protein</fullName>
    </submittedName>
</protein>